<dbReference type="AlphaFoldDB" id="A0A2V1K2U5"/>
<name>A0A2V1K2U5_9BURK</name>
<organism evidence="1 2">
    <name type="scientific">Corticimicrobacter populi</name>
    <dbReference type="NCBI Taxonomy" id="2175229"/>
    <lineage>
        <taxon>Bacteria</taxon>
        <taxon>Pseudomonadati</taxon>
        <taxon>Pseudomonadota</taxon>
        <taxon>Betaproteobacteria</taxon>
        <taxon>Burkholderiales</taxon>
        <taxon>Alcaligenaceae</taxon>
        <taxon>Corticimicrobacter</taxon>
    </lineage>
</organism>
<dbReference type="InterPro" id="IPR011990">
    <property type="entry name" value="TPR-like_helical_dom_sf"/>
</dbReference>
<keyword evidence="2" id="KW-1185">Reference proteome</keyword>
<dbReference type="Gene3D" id="1.20.58.320">
    <property type="entry name" value="TPR-like"/>
    <property type="match status" value="1"/>
</dbReference>
<dbReference type="Gene3D" id="1.25.40.10">
    <property type="entry name" value="Tetratricopeptide repeat domain"/>
    <property type="match status" value="1"/>
</dbReference>
<protein>
    <submittedName>
        <fullName evidence="1">DUF924 domain-containing protein</fullName>
    </submittedName>
</protein>
<dbReference type="EMBL" id="QETA01000001">
    <property type="protein sequence ID" value="PWF25556.1"/>
    <property type="molecule type" value="Genomic_DNA"/>
</dbReference>
<accession>A0A2V1K2U5</accession>
<sequence>MADAQYGQDEGAVMTSHIIPAAKEPILTIVNFWKEAGPERWFSKDEAFDQDFSSRFMQAHLAAARRRHEAWASDPDGLLALMILLDQFPRNAFRDTGHMFATDGLALHYARAGVDNGLDQQVPVSLRLFVYLPFMHAESLADQMRCVELCRLLGRSEDYAEEHLDIIRRFGRFPHRNVALGRTTTAEEQAFLDAGGFAG</sequence>
<gene>
    <name evidence="1" type="ORF">DD235_01455</name>
</gene>
<comment type="caution">
    <text evidence="1">The sequence shown here is derived from an EMBL/GenBank/DDBJ whole genome shotgun (WGS) entry which is preliminary data.</text>
</comment>
<reference evidence="2" key="1">
    <citation type="submission" date="2018-05" db="EMBL/GenBank/DDBJ databases">
        <authorList>
            <person name="Li Y."/>
        </authorList>
    </citation>
    <scope>NUCLEOTIDE SEQUENCE [LARGE SCALE GENOMIC DNA]</scope>
    <source>
        <strain evidence="2">3d-2-2</strain>
    </source>
</reference>
<evidence type="ECO:0000313" key="2">
    <source>
        <dbReference type="Proteomes" id="UP000245212"/>
    </source>
</evidence>
<evidence type="ECO:0000313" key="1">
    <source>
        <dbReference type="EMBL" id="PWF25556.1"/>
    </source>
</evidence>
<proteinExistence type="predicted"/>
<dbReference type="Pfam" id="PF06041">
    <property type="entry name" value="DUF924"/>
    <property type="match status" value="1"/>
</dbReference>
<dbReference type="SUPFAM" id="SSF48452">
    <property type="entry name" value="TPR-like"/>
    <property type="match status" value="1"/>
</dbReference>
<dbReference type="InterPro" id="IPR010323">
    <property type="entry name" value="DUF924"/>
</dbReference>
<dbReference type="Proteomes" id="UP000245212">
    <property type="component" value="Unassembled WGS sequence"/>
</dbReference>